<evidence type="ECO:0000313" key="4">
    <source>
        <dbReference type="EnsemblProtists" id="EOD23386"/>
    </source>
</evidence>
<reference evidence="5" key="1">
    <citation type="journal article" date="2013" name="Nature">
        <title>Pan genome of the phytoplankton Emiliania underpins its global distribution.</title>
        <authorList>
            <person name="Read B.A."/>
            <person name="Kegel J."/>
            <person name="Klute M.J."/>
            <person name="Kuo A."/>
            <person name="Lefebvre S.C."/>
            <person name="Maumus F."/>
            <person name="Mayer C."/>
            <person name="Miller J."/>
            <person name="Monier A."/>
            <person name="Salamov A."/>
            <person name="Young J."/>
            <person name="Aguilar M."/>
            <person name="Claverie J.M."/>
            <person name="Frickenhaus S."/>
            <person name="Gonzalez K."/>
            <person name="Herman E.K."/>
            <person name="Lin Y.C."/>
            <person name="Napier J."/>
            <person name="Ogata H."/>
            <person name="Sarno A.F."/>
            <person name="Shmutz J."/>
            <person name="Schroeder D."/>
            <person name="de Vargas C."/>
            <person name="Verret F."/>
            <person name="von Dassow P."/>
            <person name="Valentin K."/>
            <person name="Van de Peer Y."/>
            <person name="Wheeler G."/>
            <person name="Dacks J.B."/>
            <person name="Delwiche C.F."/>
            <person name="Dyhrman S.T."/>
            <person name="Glockner G."/>
            <person name="John U."/>
            <person name="Richards T."/>
            <person name="Worden A.Z."/>
            <person name="Zhang X."/>
            <person name="Grigoriev I.V."/>
            <person name="Allen A.E."/>
            <person name="Bidle K."/>
            <person name="Borodovsky M."/>
            <person name="Bowler C."/>
            <person name="Brownlee C."/>
            <person name="Cock J.M."/>
            <person name="Elias M."/>
            <person name="Gladyshev V.N."/>
            <person name="Groth M."/>
            <person name="Guda C."/>
            <person name="Hadaegh A."/>
            <person name="Iglesias-Rodriguez M.D."/>
            <person name="Jenkins J."/>
            <person name="Jones B.M."/>
            <person name="Lawson T."/>
            <person name="Leese F."/>
            <person name="Lindquist E."/>
            <person name="Lobanov A."/>
            <person name="Lomsadze A."/>
            <person name="Malik S.B."/>
            <person name="Marsh M.E."/>
            <person name="Mackinder L."/>
            <person name="Mock T."/>
            <person name="Mueller-Roeber B."/>
            <person name="Pagarete A."/>
            <person name="Parker M."/>
            <person name="Probert I."/>
            <person name="Quesneville H."/>
            <person name="Raines C."/>
            <person name="Rensing S.A."/>
            <person name="Riano-Pachon D.M."/>
            <person name="Richier S."/>
            <person name="Rokitta S."/>
            <person name="Shiraiwa Y."/>
            <person name="Soanes D.M."/>
            <person name="van der Giezen M."/>
            <person name="Wahlund T.M."/>
            <person name="Williams B."/>
            <person name="Wilson W."/>
            <person name="Wolfe G."/>
            <person name="Wurch L.L."/>
        </authorList>
    </citation>
    <scope>NUCLEOTIDE SEQUENCE</scope>
</reference>
<proteinExistence type="predicted"/>
<dbReference type="GeneID" id="17268932"/>
<keyword evidence="2" id="KW-0812">Transmembrane</keyword>
<dbReference type="RefSeq" id="XP_005775815.1">
    <property type="nucleotide sequence ID" value="XM_005775758.1"/>
</dbReference>
<dbReference type="AlphaFoldDB" id="A0A0D3JIQ1"/>
<keyword evidence="3" id="KW-0732">Signal</keyword>
<evidence type="ECO:0000313" key="5">
    <source>
        <dbReference type="Proteomes" id="UP000013827"/>
    </source>
</evidence>
<feature type="chain" id="PRO_5044185255" description="Transmembrane protein 230" evidence="3">
    <location>
        <begin position="16"/>
        <end position="208"/>
    </location>
</feature>
<feature type="transmembrane region" description="Helical" evidence="2">
    <location>
        <begin position="103"/>
        <end position="124"/>
    </location>
</feature>
<dbReference type="HOGENOM" id="CLU_1323032_0_0_1"/>
<dbReference type="EnsemblProtists" id="EOD23386">
    <property type="protein sequence ID" value="EOD23386"/>
    <property type="gene ID" value="EMIHUDRAFT_444157"/>
</dbReference>
<feature type="region of interest" description="Disordered" evidence="1">
    <location>
        <begin position="173"/>
        <end position="208"/>
    </location>
</feature>
<feature type="transmembrane region" description="Helical" evidence="2">
    <location>
        <begin position="131"/>
        <end position="155"/>
    </location>
</feature>
<reference evidence="4" key="2">
    <citation type="submission" date="2024-10" db="UniProtKB">
        <authorList>
            <consortium name="EnsemblProtists"/>
        </authorList>
    </citation>
    <scope>IDENTIFICATION</scope>
</reference>
<keyword evidence="2" id="KW-0472">Membrane</keyword>
<name>A0A0D3JIQ1_EMIH1</name>
<evidence type="ECO:0000256" key="3">
    <source>
        <dbReference type="SAM" id="SignalP"/>
    </source>
</evidence>
<evidence type="ECO:0000256" key="1">
    <source>
        <dbReference type="SAM" id="MobiDB-lite"/>
    </source>
</evidence>
<accession>A0A0D3JIQ1</accession>
<feature type="compositionally biased region" description="Pro residues" evidence="1">
    <location>
        <begin position="185"/>
        <end position="198"/>
    </location>
</feature>
<feature type="signal peptide" evidence="3">
    <location>
        <begin position="1"/>
        <end position="15"/>
    </location>
</feature>
<evidence type="ECO:0000256" key="2">
    <source>
        <dbReference type="SAM" id="Phobius"/>
    </source>
</evidence>
<dbReference type="PaxDb" id="2903-EOD23386"/>
<evidence type="ECO:0008006" key="6">
    <source>
        <dbReference type="Google" id="ProtNLM"/>
    </source>
</evidence>
<dbReference type="KEGG" id="ehx:EMIHUDRAFT_444157"/>
<protein>
    <recommendedName>
        <fullName evidence="6">Transmembrane protein 230</fullName>
    </recommendedName>
</protein>
<dbReference type="Proteomes" id="UP000013827">
    <property type="component" value="Unassembled WGS sequence"/>
</dbReference>
<sequence>MPFHLVLLISTGAAALLQPPPALHGGGSRPVALEVKRPERHVPERHVPASAGMPIAIPLRPIPLRLHAPRAGTVMQLFPPPRPPRVDELLPRGAPFRDVERDIFRYLGGLAAVGGFAAALFFFLSLGALPVILLSVGGVGAILYASSAGEGAFFARRDAEFGYSDEPQWRREEWMRGWQQSSGPDFPPPPPGEVPPPWEGGDEPPFWY</sequence>
<keyword evidence="5" id="KW-1185">Reference proteome</keyword>
<keyword evidence="2" id="KW-1133">Transmembrane helix</keyword>
<organism evidence="4 5">
    <name type="scientific">Emiliania huxleyi (strain CCMP1516)</name>
    <dbReference type="NCBI Taxonomy" id="280463"/>
    <lineage>
        <taxon>Eukaryota</taxon>
        <taxon>Haptista</taxon>
        <taxon>Haptophyta</taxon>
        <taxon>Prymnesiophyceae</taxon>
        <taxon>Isochrysidales</taxon>
        <taxon>Noelaerhabdaceae</taxon>
        <taxon>Emiliania</taxon>
    </lineage>
</organism>